<gene>
    <name evidence="1" type="ORF">NE857_09775</name>
</gene>
<sequence length="382" mass="41891">MSPLLRRIAVLAAIAVPLVLALFLFLDWWALALVPPLLLIGVLALMLSSTKAALPGETETPPDPFVESGPQGARIRESPLPSQDDEYPFVFSAMVRWKWTGEPDPRLRNPGEFAKHMVMEQAERVSTGYRPKDHDVARHRVASVLGVAAHGFDGALEVWAEDVTVTLSEEDESRLARIAKARKEGALWEVERSVESAKRRYFADDVLATPGSAIVWDLVRGDADVNRTHDLIEVLTRVAEASKCADPAELLERLRVASPEAFSFLDEIVREERTVEGLVGVEERSGFDGSDLVVESSEDDLAQSVGKIVARIGEEIEDEDKRVQLVHRWVGLFEGASLTGIAELLRHAHPLPDEGDDFDLGVTYEAPGPVPTPSPNGNGVPH</sequence>
<organism evidence="1 2">
    <name type="scientific">Nocardiopsis exhalans</name>
    <dbReference type="NCBI Taxonomy" id="163604"/>
    <lineage>
        <taxon>Bacteria</taxon>
        <taxon>Bacillati</taxon>
        <taxon>Actinomycetota</taxon>
        <taxon>Actinomycetes</taxon>
        <taxon>Streptosporangiales</taxon>
        <taxon>Nocardiopsidaceae</taxon>
        <taxon>Nocardiopsis</taxon>
    </lineage>
</organism>
<protein>
    <submittedName>
        <fullName evidence="1">Uncharacterized protein</fullName>
    </submittedName>
</protein>
<dbReference type="EMBL" id="CP099837">
    <property type="protein sequence ID" value="USY21867.1"/>
    <property type="molecule type" value="Genomic_DNA"/>
</dbReference>
<reference evidence="1" key="1">
    <citation type="submission" date="2022-06" db="EMBL/GenBank/DDBJ databases">
        <authorList>
            <person name="Ping M."/>
        </authorList>
    </citation>
    <scope>NUCLEOTIDE SEQUENCE</scope>
    <source>
        <strain evidence="1">JCM11759T</strain>
    </source>
</reference>
<keyword evidence="2" id="KW-1185">Reference proteome</keyword>
<name>A0ABY5DFJ2_9ACTN</name>
<accession>A0ABY5DFJ2</accession>
<evidence type="ECO:0000313" key="1">
    <source>
        <dbReference type="EMBL" id="USY21867.1"/>
    </source>
</evidence>
<evidence type="ECO:0000313" key="2">
    <source>
        <dbReference type="Proteomes" id="UP001055940"/>
    </source>
</evidence>
<dbReference type="Proteomes" id="UP001055940">
    <property type="component" value="Chromosome"/>
</dbReference>
<dbReference type="RefSeq" id="WP_254420705.1">
    <property type="nucleotide sequence ID" value="NZ_BAAAJB010000058.1"/>
</dbReference>
<proteinExistence type="predicted"/>